<keyword evidence="8" id="KW-0539">Nucleus</keyword>
<dbReference type="GO" id="GO:0005737">
    <property type="term" value="C:cytoplasm"/>
    <property type="evidence" value="ECO:0007669"/>
    <property type="project" value="UniProtKB-SubCell"/>
</dbReference>
<keyword evidence="5" id="KW-0416">Keratin</keyword>
<dbReference type="PANTHER" id="PTHR45616">
    <property type="entry name" value="GATA-TYPE DOMAIN-CONTAINING PROTEIN"/>
    <property type="match status" value="1"/>
</dbReference>
<evidence type="ECO:0000256" key="14">
    <source>
        <dbReference type="SAM" id="Coils"/>
    </source>
</evidence>
<dbReference type="AlphaFoldDB" id="A0AAW0NHK9"/>
<accession>A0AAW0NHK9</accession>
<dbReference type="Gene3D" id="1.20.5.170">
    <property type="match status" value="1"/>
</dbReference>
<evidence type="ECO:0000256" key="11">
    <source>
        <dbReference type="ARBA" id="ARBA00042886"/>
    </source>
</evidence>
<keyword evidence="6 13" id="KW-0403">Intermediate filament</keyword>
<dbReference type="GO" id="GO:0016363">
    <property type="term" value="C:nuclear matrix"/>
    <property type="evidence" value="ECO:0007669"/>
    <property type="project" value="UniProtKB-SubCell"/>
</dbReference>
<evidence type="ECO:0000256" key="15">
    <source>
        <dbReference type="SAM" id="MobiDB-lite"/>
    </source>
</evidence>
<keyword evidence="7 14" id="KW-0175">Coiled coil</keyword>
<organism evidence="17 18">
    <name type="scientific">Mugilogobius chulae</name>
    <name type="common">yellowstripe goby</name>
    <dbReference type="NCBI Taxonomy" id="88201"/>
    <lineage>
        <taxon>Eukaryota</taxon>
        <taxon>Metazoa</taxon>
        <taxon>Chordata</taxon>
        <taxon>Craniata</taxon>
        <taxon>Vertebrata</taxon>
        <taxon>Euteleostomi</taxon>
        <taxon>Actinopterygii</taxon>
        <taxon>Neopterygii</taxon>
        <taxon>Teleostei</taxon>
        <taxon>Neoteleostei</taxon>
        <taxon>Acanthomorphata</taxon>
        <taxon>Gobiaria</taxon>
        <taxon>Gobiiformes</taxon>
        <taxon>Gobioidei</taxon>
        <taxon>Gobiidae</taxon>
        <taxon>Gobionellinae</taxon>
        <taxon>Mugilogobius</taxon>
    </lineage>
</organism>
<comment type="subcellular location">
    <subcellularLocation>
        <location evidence="2">Cytoplasm</location>
    </subcellularLocation>
    <subcellularLocation>
        <location evidence="1">Nucleus matrix</location>
    </subcellularLocation>
    <subcellularLocation>
        <location evidence="3">Nucleus</location>
        <location evidence="3">Nucleoplasm</location>
    </subcellularLocation>
</comment>
<keyword evidence="4" id="KW-0963">Cytoplasm</keyword>
<evidence type="ECO:0000256" key="9">
    <source>
        <dbReference type="ARBA" id="ARBA00037766"/>
    </source>
</evidence>
<evidence type="ECO:0000259" key="16">
    <source>
        <dbReference type="PROSITE" id="PS51842"/>
    </source>
</evidence>
<dbReference type="SUPFAM" id="SSF64593">
    <property type="entry name" value="Intermediate filament protein, coiled coil region"/>
    <property type="match status" value="2"/>
</dbReference>
<evidence type="ECO:0000256" key="8">
    <source>
        <dbReference type="ARBA" id="ARBA00023242"/>
    </source>
</evidence>
<evidence type="ECO:0000313" key="18">
    <source>
        <dbReference type="Proteomes" id="UP001460270"/>
    </source>
</evidence>
<dbReference type="SMART" id="SM01391">
    <property type="entry name" value="Filament"/>
    <property type="match status" value="1"/>
</dbReference>
<evidence type="ECO:0000256" key="13">
    <source>
        <dbReference type="RuleBase" id="RU000685"/>
    </source>
</evidence>
<feature type="coiled-coil region" evidence="14">
    <location>
        <begin position="222"/>
        <end position="337"/>
    </location>
</feature>
<comment type="function">
    <text evidence="9">Together with KRT19, helps to link the contractile apparatus to dystrophin at the costameres of striated muscle.</text>
</comment>
<evidence type="ECO:0000256" key="2">
    <source>
        <dbReference type="ARBA" id="ARBA00004496"/>
    </source>
</evidence>
<evidence type="ECO:0000256" key="7">
    <source>
        <dbReference type="ARBA" id="ARBA00023054"/>
    </source>
</evidence>
<dbReference type="EMBL" id="JBBPFD010000016">
    <property type="protein sequence ID" value="KAK7893290.1"/>
    <property type="molecule type" value="Genomic_DNA"/>
</dbReference>
<dbReference type="Pfam" id="PF00038">
    <property type="entry name" value="Filament"/>
    <property type="match status" value="1"/>
</dbReference>
<evidence type="ECO:0000256" key="1">
    <source>
        <dbReference type="ARBA" id="ARBA00004109"/>
    </source>
</evidence>
<protein>
    <recommendedName>
        <fullName evidence="10">Keratin, type II cytoskeletal 8</fullName>
    </recommendedName>
    <alternativeName>
        <fullName evidence="12">Cytokeratin-8</fullName>
    </alternativeName>
    <alternativeName>
        <fullName evidence="11">Keratin-8</fullName>
    </alternativeName>
</protein>
<evidence type="ECO:0000256" key="3">
    <source>
        <dbReference type="ARBA" id="ARBA00004642"/>
    </source>
</evidence>
<proteinExistence type="inferred from homology"/>
<feature type="region of interest" description="Disordered" evidence="15">
    <location>
        <begin position="1"/>
        <end position="23"/>
    </location>
</feature>
<sequence>MSKPGDFSSQSYAPGSKRASSAPMAALNDKFVALIDKVKDLENENKKLDTKLKILKEQEDYKAKVEEAVKQMKDELEEQIARMLRDQKKLTDELDQKNKQLEDTKNKFNDEVQKKNDLENDFVLVKKEVDDGHLKAVDLALELEDQIGNLDFLRLGFSEENKELQSMVQNESVIIRDENNRSLEVDDIIENAKRAYAEMAARSRDQADYWNQRKMDELVYTAEKREIEVRDLRKEISDLQRVVERLKADLEMLNRKEVTLNKDIDSTTAEGNESLERALKDKTLLEEALRRAKQNLAELLKEHQEHLNLKMALDIEIATYRKLLEEEEKRMNHQNRIRDF</sequence>
<dbReference type="Gene3D" id="1.20.5.500">
    <property type="entry name" value="Single helix bin"/>
    <property type="match status" value="1"/>
</dbReference>
<keyword evidence="18" id="KW-1185">Reference proteome</keyword>
<feature type="coiled-coil region" evidence="14">
    <location>
        <begin position="24"/>
        <end position="121"/>
    </location>
</feature>
<dbReference type="PROSITE" id="PS51842">
    <property type="entry name" value="IF_ROD_2"/>
    <property type="match status" value="1"/>
</dbReference>
<reference evidence="18" key="1">
    <citation type="submission" date="2024-04" db="EMBL/GenBank/DDBJ databases">
        <title>Salinicola lusitanus LLJ914,a marine bacterium isolated from the Okinawa Trough.</title>
        <authorList>
            <person name="Li J."/>
        </authorList>
    </citation>
    <scope>NUCLEOTIDE SEQUENCE [LARGE SCALE GENOMIC DNA]</scope>
</reference>
<name>A0AAW0NHK9_9GOBI</name>
<dbReference type="PROSITE" id="PS00226">
    <property type="entry name" value="IF_ROD_1"/>
    <property type="match status" value="1"/>
</dbReference>
<evidence type="ECO:0000256" key="10">
    <source>
        <dbReference type="ARBA" id="ARBA00039429"/>
    </source>
</evidence>
<comment type="caution">
    <text evidence="17">The sequence shown here is derived from an EMBL/GenBank/DDBJ whole genome shotgun (WGS) entry which is preliminary data.</text>
</comment>
<feature type="domain" description="IF rod" evidence="16">
    <location>
        <begin position="20"/>
        <end position="331"/>
    </location>
</feature>
<dbReference type="InterPro" id="IPR018039">
    <property type="entry name" value="IF_conserved"/>
</dbReference>
<comment type="similarity">
    <text evidence="13">Belongs to the intermediate filament family.</text>
</comment>
<evidence type="ECO:0000256" key="4">
    <source>
        <dbReference type="ARBA" id="ARBA00022490"/>
    </source>
</evidence>
<dbReference type="InterPro" id="IPR039008">
    <property type="entry name" value="IF_rod_dom"/>
</dbReference>
<dbReference type="PANTHER" id="PTHR45616:SF26">
    <property type="entry name" value="KERATIN, TYPE II CYTOSKELETAL 8"/>
    <property type="match status" value="1"/>
</dbReference>
<evidence type="ECO:0000256" key="12">
    <source>
        <dbReference type="ARBA" id="ARBA00042964"/>
    </source>
</evidence>
<gene>
    <name evidence="17" type="ORF">WMY93_022442</name>
</gene>
<evidence type="ECO:0000256" key="6">
    <source>
        <dbReference type="ARBA" id="ARBA00022754"/>
    </source>
</evidence>
<evidence type="ECO:0000256" key="5">
    <source>
        <dbReference type="ARBA" id="ARBA00022744"/>
    </source>
</evidence>
<dbReference type="GO" id="GO:0005882">
    <property type="term" value="C:intermediate filament"/>
    <property type="evidence" value="ECO:0007669"/>
    <property type="project" value="UniProtKB-KW"/>
</dbReference>
<dbReference type="Proteomes" id="UP001460270">
    <property type="component" value="Unassembled WGS sequence"/>
</dbReference>
<dbReference type="Gene3D" id="1.20.5.1160">
    <property type="entry name" value="Vasodilator-stimulated phosphoprotein"/>
    <property type="match status" value="1"/>
</dbReference>
<evidence type="ECO:0000313" key="17">
    <source>
        <dbReference type="EMBL" id="KAK7893290.1"/>
    </source>
</evidence>
<dbReference type="GO" id="GO:0005654">
    <property type="term" value="C:nucleoplasm"/>
    <property type="evidence" value="ECO:0007669"/>
    <property type="project" value="UniProtKB-SubCell"/>
</dbReference>